<proteinExistence type="predicted"/>
<reference evidence="1" key="1">
    <citation type="submission" date="2014-09" db="EMBL/GenBank/DDBJ databases">
        <authorList>
            <person name="Magalhaes I.L.F."/>
            <person name="Oliveira U."/>
            <person name="Santos F.R."/>
            <person name="Vidigal T.H.D.A."/>
            <person name="Brescovit A.D."/>
            <person name="Santos A.J."/>
        </authorList>
    </citation>
    <scope>NUCLEOTIDE SEQUENCE</scope>
    <source>
        <tissue evidence="1">Shoot tissue taken approximately 20 cm above the soil surface</tissue>
    </source>
</reference>
<dbReference type="AlphaFoldDB" id="A0A0A8ZTD9"/>
<dbReference type="EMBL" id="GBRH01255834">
    <property type="protein sequence ID" value="JAD42061.1"/>
    <property type="molecule type" value="Transcribed_RNA"/>
</dbReference>
<organism evidence="1">
    <name type="scientific">Arundo donax</name>
    <name type="common">Giant reed</name>
    <name type="synonym">Donax arundinaceus</name>
    <dbReference type="NCBI Taxonomy" id="35708"/>
    <lineage>
        <taxon>Eukaryota</taxon>
        <taxon>Viridiplantae</taxon>
        <taxon>Streptophyta</taxon>
        <taxon>Embryophyta</taxon>
        <taxon>Tracheophyta</taxon>
        <taxon>Spermatophyta</taxon>
        <taxon>Magnoliopsida</taxon>
        <taxon>Liliopsida</taxon>
        <taxon>Poales</taxon>
        <taxon>Poaceae</taxon>
        <taxon>PACMAD clade</taxon>
        <taxon>Arundinoideae</taxon>
        <taxon>Arundineae</taxon>
        <taxon>Arundo</taxon>
    </lineage>
</organism>
<name>A0A0A8ZTD9_ARUDO</name>
<reference evidence="1" key="2">
    <citation type="journal article" date="2015" name="Data Brief">
        <title>Shoot transcriptome of the giant reed, Arundo donax.</title>
        <authorList>
            <person name="Barrero R.A."/>
            <person name="Guerrero F.D."/>
            <person name="Moolhuijzen P."/>
            <person name="Goolsby J.A."/>
            <person name="Tidwell J."/>
            <person name="Bellgard S.E."/>
            <person name="Bellgard M.I."/>
        </authorList>
    </citation>
    <scope>NUCLEOTIDE SEQUENCE</scope>
    <source>
        <tissue evidence="1">Shoot tissue taken approximately 20 cm above the soil surface</tissue>
    </source>
</reference>
<accession>A0A0A8ZTD9</accession>
<evidence type="ECO:0000313" key="1">
    <source>
        <dbReference type="EMBL" id="JAD42061.1"/>
    </source>
</evidence>
<sequence length="75" mass="8103">MIPRRSSSSSCLIMNFMAFFSRSNLDGVSVGNAAAQLMLWPTLSSATTSIGAQLFTDEDASTRTNAVPFNLNVRK</sequence>
<protein>
    <submittedName>
        <fullName evidence="1">Uncharacterized protein</fullName>
    </submittedName>
</protein>